<accession>A0AAV4P8I3</accession>
<organism evidence="4 5">
    <name type="scientific">Caerostris extrusa</name>
    <name type="common">Bark spider</name>
    <name type="synonym">Caerostris bankana</name>
    <dbReference type="NCBI Taxonomy" id="172846"/>
    <lineage>
        <taxon>Eukaryota</taxon>
        <taxon>Metazoa</taxon>
        <taxon>Ecdysozoa</taxon>
        <taxon>Arthropoda</taxon>
        <taxon>Chelicerata</taxon>
        <taxon>Arachnida</taxon>
        <taxon>Araneae</taxon>
        <taxon>Araneomorphae</taxon>
        <taxon>Entelegynae</taxon>
        <taxon>Araneoidea</taxon>
        <taxon>Araneidae</taxon>
        <taxon>Caerostris</taxon>
    </lineage>
</organism>
<dbReference type="AlphaFoldDB" id="A0AAV4P8I3"/>
<dbReference type="PROSITE" id="PS51041">
    <property type="entry name" value="EMI"/>
    <property type="match status" value="1"/>
</dbReference>
<feature type="domain" description="EMI" evidence="3">
    <location>
        <begin position="111"/>
        <end position="192"/>
    </location>
</feature>
<keyword evidence="5" id="KW-1185">Reference proteome</keyword>
<dbReference type="InterPro" id="IPR011489">
    <property type="entry name" value="EMI_domain"/>
</dbReference>
<comment type="caution">
    <text evidence="4">The sequence shown here is derived from an EMBL/GenBank/DDBJ whole genome shotgun (WGS) entry which is preliminary data.</text>
</comment>
<evidence type="ECO:0000259" key="3">
    <source>
        <dbReference type="PROSITE" id="PS51041"/>
    </source>
</evidence>
<sequence length="207" mass="24395">MSEGELSSKAGIIYESWNYKDRLHTNFMVFWTADRGVLNLVNESLHLLPSDVIGLLLNCDVRRELPSKVRIIYESWNDKDRLHDNLMVFLDWRQEVVNLVNESLYLLPSDLPHVCTERQMESVKVQKPCTRAYTQMTKVWKSNCGHHSWCVTYEPRTVYYTGFTEAYETQYNTVAKCCNGWTQKKDEPGCFYRKFALLFITRLINML</sequence>
<dbReference type="Proteomes" id="UP001054945">
    <property type="component" value="Unassembled WGS sequence"/>
</dbReference>
<proteinExistence type="predicted"/>
<dbReference type="EMBL" id="BPLR01021679">
    <property type="protein sequence ID" value="GIX92315.1"/>
    <property type="molecule type" value="Genomic_DNA"/>
</dbReference>
<gene>
    <name evidence="4" type="primary">Egfem1</name>
    <name evidence="4" type="ORF">CEXT_757761</name>
</gene>
<keyword evidence="2" id="KW-1015">Disulfide bond</keyword>
<keyword evidence="1" id="KW-0732">Signal</keyword>
<evidence type="ECO:0000256" key="2">
    <source>
        <dbReference type="ARBA" id="ARBA00023157"/>
    </source>
</evidence>
<evidence type="ECO:0000256" key="1">
    <source>
        <dbReference type="ARBA" id="ARBA00022729"/>
    </source>
</evidence>
<evidence type="ECO:0000313" key="5">
    <source>
        <dbReference type="Proteomes" id="UP001054945"/>
    </source>
</evidence>
<name>A0AAV4P8I3_CAEEX</name>
<evidence type="ECO:0000313" key="4">
    <source>
        <dbReference type="EMBL" id="GIX92315.1"/>
    </source>
</evidence>
<protein>
    <submittedName>
        <fullName evidence="4">EGF-like and EMI domain-containing protein 1</fullName>
    </submittedName>
</protein>
<reference evidence="4 5" key="1">
    <citation type="submission" date="2021-06" db="EMBL/GenBank/DDBJ databases">
        <title>Caerostris extrusa draft genome.</title>
        <authorList>
            <person name="Kono N."/>
            <person name="Arakawa K."/>
        </authorList>
    </citation>
    <scope>NUCLEOTIDE SEQUENCE [LARGE SCALE GENOMIC DNA]</scope>
</reference>